<proteinExistence type="predicted"/>
<feature type="region of interest" description="Disordered" evidence="1">
    <location>
        <begin position="58"/>
        <end position="79"/>
    </location>
</feature>
<dbReference type="Proteomes" id="UP000828390">
    <property type="component" value="Unassembled WGS sequence"/>
</dbReference>
<feature type="region of interest" description="Disordered" evidence="1">
    <location>
        <begin position="1"/>
        <end position="20"/>
    </location>
</feature>
<gene>
    <name evidence="2" type="ORF">DPMN_098648</name>
</gene>
<dbReference type="EMBL" id="JAIWYP010000003">
    <property type="protein sequence ID" value="KAH3856068.1"/>
    <property type="molecule type" value="Genomic_DNA"/>
</dbReference>
<comment type="caution">
    <text evidence="2">The sequence shown here is derived from an EMBL/GenBank/DDBJ whole genome shotgun (WGS) entry which is preliminary data.</text>
</comment>
<protein>
    <submittedName>
        <fullName evidence="2">Uncharacterized protein</fullName>
    </submittedName>
</protein>
<evidence type="ECO:0000313" key="3">
    <source>
        <dbReference type="Proteomes" id="UP000828390"/>
    </source>
</evidence>
<name>A0A9D4LE41_DREPO</name>
<reference evidence="2" key="2">
    <citation type="submission" date="2020-11" db="EMBL/GenBank/DDBJ databases">
        <authorList>
            <person name="McCartney M.A."/>
            <person name="Auch B."/>
            <person name="Kono T."/>
            <person name="Mallez S."/>
            <person name="Becker A."/>
            <person name="Gohl D.M."/>
            <person name="Silverstein K.A.T."/>
            <person name="Koren S."/>
            <person name="Bechman K.B."/>
            <person name="Herman A."/>
            <person name="Abrahante J.E."/>
            <person name="Garbe J."/>
        </authorList>
    </citation>
    <scope>NUCLEOTIDE SEQUENCE</scope>
    <source>
        <strain evidence="2">Duluth1</strain>
        <tissue evidence="2">Whole animal</tissue>
    </source>
</reference>
<keyword evidence="3" id="KW-1185">Reference proteome</keyword>
<sequence length="79" mass="9310">MRPKTPRYLLQRPHHQQRGPIQKLECNRTPLLSSDRHEKTETHVEWKCPQTTIACNDSSTRHCTEREQDGKITSHHEQG</sequence>
<dbReference type="AlphaFoldDB" id="A0A9D4LE41"/>
<evidence type="ECO:0000256" key="1">
    <source>
        <dbReference type="SAM" id="MobiDB-lite"/>
    </source>
</evidence>
<reference evidence="2" key="1">
    <citation type="journal article" date="2019" name="bioRxiv">
        <title>The Genome of the Zebra Mussel, Dreissena polymorpha: A Resource for Invasive Species Research.</title>
        <authorList>
            <person name="McCartney M.A."/>
            <person name="Auch B."/>
            <person name="Kono T."/>
            <person name="Mallez S."/>
            <person name="Zhang Y."/>
            <person name="Obille A."/>
            <person name="Becker A."/>
            <person name="Abrahante J.E."/>
            <person name="Garbe J."/>
            <person name="Badalamenti J.P."/>
            <person name="Herman A."/>
            <person name="Mangelson H."/>
            <person name="Liachko I."/>
            <person name="Sullivan S."/>
            <person name="Sone E.D."/>
            <person name="Koren S."/>
            <person name="Silverstein K.A.T."/>
            <person name="Beckman K.B."/>
            <person name="Gohl D.M."/>
        </authorList>
    </citation>
    <scope>NUCLEOTIDE SEQUENCE</scope>
    <source>
        <strain evidence="2">Duluth1</strain>
        <tissue evidence="2">Whole animal</tissue>
    </source>
</reference>
<accession>A0A9D4LE41</accession>
<feature type="compositionally biased region" description="Basic and acidic residues" evidence="1">
    <location>
        <begin position="59"/>
        <end position="79"/>
    </location>
</feature>
<evidence type="ECO:0000313" key="2">
    <source>
        <dbReference type="EMBL" id="KAH3856068.1"/>
    </source>
</evidence>
<organism evidence="2 3">
    <name type="scientific">Dreissena polymorpha</name>
    <name type="common">Zebra mussel</name>
    <name type="synonym">Mytilus polymorpha</name>
    <dbReference type="NCBI Taxonomy" id="45954"/>
    <lineage>
        <taxon>Eukaryota</taxon>
        <taxon>Metazoa</taxon>
        <taxon>Spiralia</taxon>
        <taxon>Lophotrochozoa</taxon>
        <taxon>Mollusca</taxon>
        <taxon>Bivalvia</taxon>
        <taxon>Autobranchia</taxon>
        <taxon>Heteroconchia</taxon>
        <taxon>Euheterodonta</taxon>
        <taxon>Imparidentia</taxon>
        <taxon>Neoheterodontei</taxon>
        <taxon>Myida</taxon>
        <taxon>Dreissenoidea</taxon>
        <taxon>Dreissenidae</taxon>
        <taxon>Dreissena</taxon>
    </lineage>
</organism>